<dbReference type="Proteomes" id="UP000222888">
    <property type="component" value="Segment"/>
</dbReference>
<dbReference type="GeneID" id="40079296"/>
<protein>
    <submittedName>
        <fullName evidence="1">Uncharacterized protein</fullName>
    </submittedName>
</protein>
<proteinExistence type="predicted"/>
<reference evidence="1 2" key="1">
    <citation type="submission" date="2015-11" db="EMBL/GenBank/DDBJ databases">
        <authorList>
            <person name="Amegashie A.K."/>
            <person name="Borst K.R."/>
            <person name="Casazza W.J."/>
            <person name="Chen K.H."/>
            <person name="Evans D.R."/>
            <person name="Huang J."/>
            <person name="Kaku B.M."/>
            <person name="Khetarpal S.K."/>
            <person name="Keifer M.E."/>
            <person name="Kolev H.M."/>
            <person name="McDonald H.N."/>
            <person name="Nkangabwa M.S."/>
            <person name="Rickstrew G.A."/>
            <person name="Schlossman J.R."/>
            <person name="Tender C.M."/>
            <person name="Thomas C.G."/>
            <person name="Vanderveen L.N."/>
            <person name="Varma R.N."/>
            <person name="Wong N."/>
            <person name="Zhang C.W."/>
            <person name="Cutting C.L."/>
            <person name="Davison P.A."/>
            <person name="Braun M.A."/>
            <person name="Lopez A.J."/>
            <person name="Jarvik J.W."/>
            <person name="Bradley K.W."/>
            <person name="Asai D.J."/>
            <person name="Bowman C.A."/>
            <person name="Russell D.A."/>
            <person name="Pope W.H."/>
            <person name="Jacobs-Sera D."/>
            <person name="Hendrix R.W."/>
            <person name="Hatfull G.F."/>
        </authorList>
    </citation>
    <scope>NUCLEOTIDE SEQUENCE [LARGE SCALE GENOMIC DNA]</scope>
</reference>
<gene>
    <name evidence="1" type="primary">43</name>
    <name evidence="1" type="ORF">CAPNMURICA_43</name>
</gene>
<dbReference type="RefSeq" id="YP_009603416.1">
    <property type="nucleotide sequence ID" value="NC_041951.1"/>
</dbReference>
<dbReference type="EMBL" id="KU160641">
    <property type="protein sequence ID" value="ALY08643.1"/>
    <property type="molecule type" value="Genomic_DNA"/>
</dbReference>
<evidence type="ECO:0000313" key="2">
    <source>
        <dbReference type="Proteomes" id="UP000222888"/>
    </source>
</evidence>
<dbReference type="KEGG" id="vg:40079296"/>
<keyword evidence="2" id="KW-1185">Reference proteome</keyword>
<name>A0A0U4K6H0_9CAUD</name>
<organism evidence="1 2">
    <name type="scientific">Arthrobacter phage CapnMurica</name>
    <dbReference type="NCBI Taxonomy" id="1772294"/>
    <lineage>
        <taxon>Viruses</taxon>
        <taxon>Duplodnaviria</taxon>
        <taxon>Heunggongvirae</taxon>
        <taxon>Uroviricota</taxon>
        <taxon>Caudoviricetes</taxon>
        <taxon>Gordonvirus</taxon>
        <taxon>Gordonvirus captnmurica</taxon>
    </lineage>
</organism>
<accession>A0A0U4K6H0</accession>
<sequence length="100" mass="10482">MAMSFEQTTTIMRFATKTIVSSGAAAVISNAVKATTPADINRLKKITIWAGTAAISGLVAEHATQRVMKSFDGTINAIKDALVGDDNNDDPDVVSGEVIN</sequence>
<dbReference type="OrthoDB" id="36639at10239"/>
<evidence type="ECO:0000313" key="1">
    <source>
        <dbReference type="EMBL" id="ALY08643.1"/>
    </source>
</evidence>